<dbReference type="InterPro" id="IPR048559">
    <property type="entry name" value="DAB1/2_SBM"/>
</dbReference>
<evidence type="ECO:0000313" key="9">
    <source>
        <dbReference type="Proteomes" id="UP000504628"/>
    </source>
</evidence>
<dbReference type="PANTHER" id="PTHR47695">
    <property type="entry name" value="PID DOMAIN-CONTAINING PROTEIN"/>
    <property type="match status" value="1"/>
</dbReference>
<dbReference type="Pfam" id="PF00640">
    <property type="entry name" value="PID"/>
    <property type="match status" value="1"/>
</dbReference>
<feature type="region of interest" description="Disordered" evidence="6">
    <location>
        <begin position="1"/>
        <end position="26"/>
    </location>
</feature>
<dbReference type="AlphaFoldDB" id="A0A7E6DTD0"/>
<dbReference type="GO" id="GO:0005737">
    <property type="term" value="C:cytoplasm"/>
    <property type="evidence" value="ECO:0007669"/>
    <property type="project" value="UniProtKB-SubCell"/>
</dbReference>
<evidence type="ECO:0000256" key="2">
    <source>
        <dbReference type="ARBA" id="ARBA00022473"/>
    </source>
</evidence>
<dbReference type="InterPro" id="IPR006020">
    <property type="entry name" value="PTB/PI_dom"/>
</dbReference>
<feature type="compositionally biased region" description="Polar residues" evidence="6">
    <location>
        <begin position="457"/>
        <end position="466"/>
    </location>
</feature>
<dbReference type="Proteomes" id="UP000504628">
    <property type="component" value="Chromosome 5"/>
</dbReference>
<dbReference type="RefSeq" id="XP_035882054.1">
    <property type="nucleotide sequence ID" value="XM_036026161.1"/>
</dbReference>
<dbReference type="GO" id="GO:0001764">
    <property type="term" value="P:neuron migration"/>
    <property type="evidence" value="ECO:0007669"/>
    <property type="project" value="TreeGrafter"/>
</dbReference>
<feature type="region of interest" description="Disordered" evidence="6">
    <location>
        <begin position="532"/>
        <end position="618"/>
    </location>
</feature>
<sequence>MSTETELQVAVKTSAKKDSRKKGQDRSEATLIKRFKGEGVRYKAKLIGIDEVSAARGDKLCQDSMMKLKGVVAGARSKGEHKQKIFLTISFGGIKIFDEKTGALQHHHAVHEISYIAKDITDHRAFGYVCGKEGNHRFVAIKTAQAAEPVILDLRDLFQLIYELKQREELEKKAQKDKQCEQAVYQTILEEDVEDPVYQYIVFEAGHEPIRDPETEENIYQVPTSQKKEGVYDVPKSQPVSNGQPIEDFEERFAAATPVRMRGPCLVNHLLSLFIIHFMLISLALWLQNRNLPVDFDEILEAMKAVTQLELFGDMSTPPDITSPPTPATPGDAFIPSSSQTLPASADMFGSVPFGTAAVPSGYVAMGAVLPSFWGQQPLVQQQIAMGAQPPVAQVMPGAQPIAWGQPGLFPATQQPWPTVAGQFPPAAFMPTQTVMPLPAAMFQGPLTPLATVPATGDSTRSSPQTDKPRQKMGKEMFKDFQMAQPPPVPSRKSDQPSLTCTSEAFSSYFNKVGVAQDTDDCDDFDISQLNLTPVTSTTPSTNSPPTPAPRQSSPSKSSASHASDPTTDDIFEEGFESPSKSEEQEAPDGSQASSNSDPFGEPSGEPSADNISPQAGS</sequence>
<evidence type="ECO:0000256" key="5">
    <source>
        <dbReference type="ARBA" id="ARBA00022782"/>
    </source>
</evidence>
<dbReference type="CTD" id="1600"/>
<protein>
    <submittedName>
        <fullName evidence="10 11">Disabled homolog 1 isoform X1</fullName>
    </submittedName>
</protein>
<dbReference type="OrthoDB" id="10069833at2759"/>
<feature type="domain" description="PID" evidence="8">
    <location>
        <begin position="37"/>
        <end position="169"/>
    </location>
</feature>
<proteinExistence type="predicted"/>
<accession>A0A7E6DTD0</accession>
<evidence type="ECO:0000313" key="11">
    <source>
        <dbReference type="RefSeq" id="XP_035882055.1"/>
    </source>
</evidence>
<evidence type="ECO:0000313" key="10">
    <source>
        <dbReference type="RefSeq" id="XP_035882054.1"/>
    </source>
</evidence>
<dbReference type="FunFam" id="2.30.29.30:FF:000035">
    <property type="entry name" value="Disabled homolog 2 isoform 1"/>
    <property type="match status" value="1"/>
</dbReference>
<keyword evidence="9" id="KW-1185">Reference proteome</keyword>
<feature type="transmembrane region" description="Helical" evidence="7">
    <location>
        <begin position="270"/>
        <end position="287"/>
    </location>
</feature>
<evidence type="ECO:0000259" key="8">
    <source>
        <dbReference type="PROSITE" id="PS01179"/>
    </source>
</evidence>
<dbReference type="PROSITE" id="PS01179">
    <property type="entry name" value="PID"/>
    <property type="match status" value="1"/>
</dbReference>
<dbReference type="SUPFAM" id="SSF50729">
    <property type="entry name" value="PH domain-like"/>
    <property type="match status" value="1"/>
</dbReference>
<feature type="compositionally biased region" description="Low complexity" evidence="6">
    <location>
        <begin position="533"/>
        <end position="542"/>
    </location>
</feature>
<evidence type="ECO:0000256" key="1">
    <source>
        <dbReference type="ARBA" id="ARBA00004496"/>
    </source>
</evidence>
<comment type="subcellular location">
    <subcellularLocation>
        <location evidence="1">Cytoplasm</location>
    </subcellularLocation>
</comment>
<dbReference type="PANTHER" id="PTHR47695:SF4">
    <property type="entry name" value="DISABLED HOMOLOG 1"/>
    <property type="match status" value="1"/>
</dbReference>
<feature type="region of interest" description="Disordered" evidence="6">
    <location>
        <begin position="451"/>
        <end position="472"/>
    </location>
</feature>
<organism evidence="9 11">
    <name type="scientific">Phyllostomus discolor</name>
    <name type="common">pale spear-nosed bat</name>
    <dbReference type="NCBI Taxonomy" id="89673"/>
    <lineage>
        <taxon>Eukaryota</taxon>
        <taxon>Metazoa</taxon>
        <taxon>Chordata</taxon>
        <taxon>Craniata</taxon>
        <taxon>Vertebrata</taxon>
        <taxon>Euteleostomi</taxon>
        <taxon>Mammalia</taxon>
        <taxon>Eutheria</taxon>
        <taxon>Laurasiatheria</taxon>
        <taxon>Chiroptera</taxon>
        <taxon>Yangochiroptera</taxon>
        <taxon>Phyllostomidae</taxon>
        <taxon>Phyllostominae</taxon>
        <taxon>Phyllostomus</taxon>
    </lineage>
</organism>
<keyword evidence="5" id="KW-0221">Differentiation</keyword>
<dbReference type="Pfam" id="PF21792">
    <property type="entry name" value="DAB2_SBM"/>
    <property type="match status" value="1"/>
</dbReference>
<keyword evidence="2" id="KW-0217">Developmental protein</keyword>
<keyword evidence="7" id="KW-0812">Transmembrane</keyword>
<dbReference type="Gene3D" id="2.30.29.30">
    <property type="entry name" value="Pleckstrin-homology domain (PH domain)/Phosphotyrosine-binding domain (PTB)"/>
    <property type="match status" value="1"/>
</dbReference>
<dbReference type="InterPro" id="IPR048561">
    <property type="entry name" value="Dab_PTB"/>
</dbReference>
<dbReference type="SMART" id="SM00462">
    <property type="entry name" value="PTB"/>
    <property type="match status" value="1"/>
</dbReference>
<name>A0A7E6DTD0_9CHIR</name>
<dbReference type="CDD" id="cd01215">
    <property type="entry name" value="PTB_Dab"/>
    <property type="match status" value="1"/>
</dbReference>
<dbReference type="InterPro" id="IPR011993">
    <property type="entry name" value="PH-like_dom_sf"/>
</dbReference>
<dbReference type="GeneID" id="114496785"/>
<evidence type="ECO:0000256" key="7">
    <source>
        <dbReference type="SAM" id="Phobius"/>
    </source>
</evidence>
<feature type="compositionally biased region" description="Basic and acidic residues" evidence="6">
    <location>
        <begin position="15"/>
        <end position="26"/>
    </location>
</feature>
<keyword evidence="4" id="KW-0597">Phosphoprotein</keyword>
<reference evidence="10 11" key="1">
    <citation type="submission" date="2025-04" db="UniProtKB">
        <authorList>
            <consortium name="RefSeq"/>
        </authorList>
    </citation>
    <scope>IDENTIFICATION</scope>
    <source>
        <tissue evidence="10 11">Muscle</tissue>
    </source>
</reference>
<gene>
    <name evidence="10 11" type="primary">DAB1</name>
</gene>
<feature type="compositionally biased region" description="Low complexity" evidence="6">
    <location>
        <begin position="550"/>
        <end position="564"/>
    </location>
</feature>
<keyword evidence="7" id="KW-0472">Membrane</keyword>
<keyword evidence="3" id="KW-0963">Cytoplasm</keyword>
<evidence type="ECO:0000256" key="4">
    <source>
        <dbReference type="ARBA" id="ARBA00022553"/>
    </source>
</evidence>
<evidence type="ECO:0000256" key="3">
    <source>
        <dbReference type="ARBA" id="ARBA00022490"/>
    </source>
</evidence>
<feature type="compositionally biased region" description="Acidic residues" evidence="6">
    <location>
        <begin position="567"/>
        <end position="576"/>
    </location>
</feature>
<evidence type="ECO:0000256" key="6">
    <source>
        <dbReference type="SAM" id="MobiDB-lite"/>
    </source>
</evidence>
<dbReference type="RefSeq" id="XP_035882055.1">
    <property type="nucleotide sequence ID" value="XM_036026162.1"/>
</dbReference>
<keyword evidence="7" id="KW-1133">Transmembrane helix</keyword>